<proteinExistence type="inferred from homology"/>
<evidence type="ECO:0000313" key="10">
    <source>
        <dbReference type="Proteomes" id="UP001530315"/>
    </source>
</evidence>
<keyword evidence="1 5" id="KW-0547">Nucleotide-binding</keyword>
<dbReference type="Pfam" id="PF00270">
    <property type="entry name" value="DEAD"/>
    <property type="match status" value="1"/>
</dbReference>
<feature type="domain" description="Helicase C-terminal" evidence="8">
    <location>
        <begin position="567"/>
        <end position="729"/>
    </location>
</feature>
<comment type="domain">
    <text evidence="5">The Q motif is unique to and characteristic of the DEAD box family of RNA helicases and controls ATP binding and hydrolysis.</text>
</comment>
<dbReference type="PROSITE" id="PS51194">
    <property type="entry name" value="HELICASE_CTER"/>
    <property type="match status" value="1"/>
</dbReference>
<gene>
    <name evidence="9" type="ORF">ACHAW5_005969</name>
</gene>
<organism evidence="9 10">
    <name type="scientific">Stephanodiscus triporus</name>
    <dbReference type="NCBI Taxonomy" id="2934178"/>
    <lineage>
        <taxon>Eukaryota</taxon>
        <taxon>Sar</taxon>
        <taxon>Stramenopiles</taxon>
        <taxon>Ochrophyta</taxon>
        <taxon>Bacillariophyta</taxon>
        <taxon>Coscinodiscophyceae</taxon>
        <taxon>Thalassiosirophycidae</taxon>
        <taxon>Stephanodiscales</taxon>
        <taxon>Stephanodiscaceae</taxon>
        <taxon>Stephanodiscus</taxon>
    </lineage>
</organism>
<dbReference type="GO" id="GO:0003724">
    <property type="term" value="F:RNA helicase activity"/>
    <property type="evidence" value="ECO:0007669"/>
    <property type="project" value="UniProtKB-EC"/>
</dbReference>
<evidence type="ECO:0000259" key="7">
    <source>
        <dbReference type="PROSITE" id="PS51192"/>
    </source>
</evidence>
<comment type="catalytic activity">
    <reaction evidence="5">
        <text>ATP + H2O = ADP + phosphate + H(+)</text>
        <dbReference type="Rhea" id="RHEA:13065"/>
        <dbReference type="ChEBI" id="CHEBI:15377"/>
        <dbReference type="ChEBI" id="CHEBI:15378"/>
        <dbReference type="ChEBI" id="CHEBI:30616"/>
        <dbReference type="ChEBI" id="CHEBI:43474"/>
        <dbReference type="ChEBI" id="CHEBI:456216"/>
        <dbReference type="EC" id="3.6.4.13"/>
    </reaction>
</comment>
<dbReference type="AlphaFoldDB" id="A0ABD3MCQ3"/>
<evidence type="ECO:0000256" key="4">
    <source>
        <dbReference type="ARBA" id="ARBA00022884"/>
    </source>
</evidence>
<dbReference type="GO" id="GO:0003723">
    <property type="term" value="F:RNA binding"/>
    <property type="evidence" value="ECO:0007669"/>
    <property type="project" value="UniProtKB-UniRule"/>
</dbReference>
<feature type="region of interest" description="Disordered" evidence="6">
    <location>
        <begin position="752"/>
        <end position="774"/>
    </location>
</feature>
<dbReference type="GO" id="GO:0016787">
    <property type="term" value="F:hydrolase activity"/>
    <property type="evidence" value="ECO:0007669"/>
    <property type="project" value="UniProtKB-KW"/>
</dbReference>
<dbReference type="SUPFAM" id="SSF52540">
    <property type="entry name" value="P-loop containing nucleoside triphosphate hydrolases"/>
    <property type="match status" value="1"/>
</dbReference>
<keyword evidence="4 5" id="KW-0694">RNA-binding</keyword>
<feature type="domain" description="Helicase ATP-binding" evidence="7">
    <location>
        <begin position="185"/>
        <end position="444"/>
    </location>
</feature>
<dbReference type="InterPro" id="IPR027417">
    <property type="entry name" value="P-loop_NTPase"/>
</dbReference>
<dbReference type="Pfam" id="PF00271">
    <property type="entry name" value="Helicase_C"/>
    <property type="match status" value="1"/>
</dbReference>
<dbReference type="EC" id="3.6.4.13" evidence="5"/>
<evidence type="ECO:0000256" key="1">
    <source>
        <dbReference type="ARBA" id="ARBA00022741"/>
    </source>
</evidence>
<comment type="caution">
    <text evidence="9">The sequence shown here is derived from an EMBL/GenBank/DDBJ whole genome shotgun (WGS) entry which is preliminary data.</text>
</comment>
<keyword evidence="3 5" id="KW-0067">ATP-binding</keyword>
<keyword evidence="5" id="KW-0347">Helicase</keyword>
<sequence>MVGIANTFAVAAFFATREAHSWSPIARRHAAIGFATSMRTSSALPLPSSALRAGSDDELRSQLPSMGLNELQTQFRLAIAREDMDAALLYRDELADRVSSGAYRASDDDTDEDAQRKRRRLSWAGLGTAPWLIERLQALDYPLPTTIQINAFEAVNAILLSDDKSLTSRGIAGNDGDDTLEERLRSQTPQNMGVVISGSTGSGKTLAYLVPTLSTLSQTLFTRQRIRIKDEEDVDDLMGDLIDRVIVQTSPSVRGQGYDQVVGGKGGRITSATAALSSLGKSGMDVKSPVALIVVPTRELGVQIALLLFELVGGNTKKTAMERSGRKNMFRYKGPKGVKIGCVLDEQMSKEGLKLQTDIAITTPKYLSKLIDENDVDPSKLRVVIFDEADLGLEQTSDDNLKLLFDNEETRRREFSRISYLVGATVTESLGNLAVKDEILPEGKSFIATATRFAPIAKEDGQSMESAIYASAANVSSSSPEDSMATLKDLRLCLDPGLRHERVLISDNTNGLLCLARMLRKELREFEVANATLVERANSSGDSDMDDLMKQLAVLREDTKDLEEDFGIDSVFDSAKSNSINALQRPRVVVFFPDEDEARDAIFSLRDALWGEHKLGVLLPKTGENPLTIMEAFKYGDISVLLATPNSIRGLDFPALTHVYTLFLPANDPREYLHLAGRVGRIGQQGSVRGQGGRVTTILDQKEASQFDRLAEFLGFDFDDVAPIQADVTTESNVEDMRRYLEDTMTLLGTVDEPEVNYSNELDEPEVTDEEEDE</sequence>
<dbReference type="PROSITE" id="PS51192">
    <property type="entry name" value="HELICASE_ATP_BIND_1"/>
    <property type="match status" value="1"/>
</dbReference>
<evidence type="ECO:0000256" key="2">
    <source>
        <dbReference type="ARBA" id="ARBA00022801"/>
    </source>
</evidence>
<dbReference type="InterPro" id="IPR014001">
    <property type="entry name" value="Helicase_ATP-bd"/>
</dbReference>
<evidence type="ECO:0000259" key="8">
    <source>
        <dbReference type="PROSITE" id="PS51194"/>
    </source>
</evidence>
<dbReference type="InterPro" id="IPR001650">
    <property type="entry name" value="Helicase_C-like"/>
</dbReference>
<protein>
    <recommendedName>
        <fullName evidence="5">ATP-dependent RNA helicase</fullName>
        <ecNumber evidence="5">3.6.4.13</ecNumber>
    </recommendedName>
</protein>
<evidence type="ECO:0000313" key="9">
    <source>
        <dbReference type="EMBL" id="KAL3761718.1"/>
    </source>
</evidence>
<dbReference type="InterPro" id="IPR011545">
    <property type="entry name" value="DEAD/DEAH_box_helicase_dom"/>
</dbReference>
<evidence type="ECO:0000256" key="3">
    <source>
        <dbReference type="ARBA" id="ARBA00022840"/>
    </source>
</evidence>
<name>A0ABD3MCQ3_9STRA</name>
<comment type="function">
    <text evidence="5">RNA helicase.</text>
</comment>
<keyword evidence="10" id="KW-1185">Reference proteome</keyword>
<dbReference type="Gene3D" id="3.40.50.300">
    <property type="entry name" value="P-loop containing nucleotide triphosphate hydrolases"/>
    <property type="match status" value="2"/>
</dbReference>
<reference evidence="9 10" key="1">
    <citation type="submission" date="2024-10" db="EMBL/GenBank/DDBJ databases">
        <title>Updated reference genomes for cyclostephanoid diatoms.</title>
        <authorList>
            <person name="Roberts W.R."/>
            <person name="Alverson A.J."/>
        </authorList>
    </citation>
    <scope>NUCLEOTIDE SEQUENCE [LARGE SCALE GENOMIC DNA]</scope>
    <source>
        <strain evidence="9 10">AJA276-08</strain>
    </source>
</reference>
<feature type="compositionally biased region" description="Acidic residues" evidence="6">
    <location>
        <begin position="761"/>
        <end position="774"/>
    </location>
</feature>
<evidence type="ECO:0000256" key="5">
    <source>
        <dbReference type="RuleBase" id="RU365068"/>
    </source>
</evidence>
<dbReference type="Proteomes" id="UP001530315">
    <property type="component" value="Unassembled WGS sequence"/>
</dbReference>
<accession>A0ABD3MCQ3</accession>
<keyword evidence="2 5" id="KW-0378">Hydrolase</keyword>
<evidence type="ECO:0000256" key="6">
    <source>
        <dbReference type="SAM" id="MobiDB-lite"/>
    </source>
</evidence>
<dbReference type="PANTHER" id="PTHR24031">
    <property type="entry name" value="RNA HELICASE"/>
    <property type="match status" value="1"/>
</dbReference>
<dbReference type="GO" id="GO:0005524">
    <property type="term" value="F:ATP binding"/>
    <property type="evidence" value="ECO:0007669"/>
    <property type="project" value="UniProtKB-UniRule"/>
</dbReference>
<dbReference type="SMART" id="SM00487">
    <property type="entry name" value="DEXDc"/>
    <property type="match status" value="1"/>
</dbReference>
<dbReference type="EMBL" id="JALLAZ020001845">
    <property type="protein sequence ID" value="KAL3761718.1"/>
    <property type="molecule type" value="Genomic_DNA"/>
</dbReference>
<comment type="similarity">
    <text evidence="5">Belongs to the DEAD box helicase family.</text>
</comment>